<dbReference type="STRING" id="28094.SAMN06295900_104288"/>
<dbReference type="Proteomes" id="UP000192911">
    <property type="component" value="Unassembled WGS sequence"/>
</dbReference>
<keyword evidence="2" id="KW-1185">Reference proteome</keyword>
<evidence type="ECO:0000313" key="2">
    <source>
        <dbReference type="Proteomes" id="UP000192911"/>
    </source>
</evidence>
<dbReference type="AlphaFoldDB" id="A0A1X7DZX1"/>
<dbReference type="EMBL" id="FXAH01000004">
    <property type="protein sequence ID" value="SMF24772.1"/>
    <property type="molecule type" value="Genomic_DNA"/>
</dbReference>
<proteinExistence type="predicted"/>
<reference evidence="2" key="1">
    <citation type="submission" date="2017-04" db="EMBL/GenBank/DDBJ databases">
        <authorList>
            <person name="Varghese N."/>
            <person name="Submissions S."/>
        </authorList>
    </citation>
    <scope>NUCLEOTIDE SEQUENCE [LARGE SCALE GENOMIC DNA]</scope>
    <source>
        <strain evidence="2">Ballard 720</strain>
    </source>
</reference>
<dbReference type="OrthoDB" id="9131812at2"/>
<name>A0A1X7DZX1_TRICW</name>
<protein>
    <recommendedName>
        <fullName evidence="3">Type III secretion protein (HrpB4)</fullName>
    </recommendedName>
</protein>
<organism evidence="1 2">
    <name type="scientific">Trinickia caryophylli</name>
    <name type="common">Paraburkholderia caryophylli</name>
    <dbReference type="NCBI Taxonomy" id="28094"/>
    <lineage>
        <taxon>Bacteria</taxon>
        <taxon>Pseudomonadati</taxon>
        <taxon>Pseudomonadota</taxon>
        <taxon>Betaproteobacteria</taxon>
        <taxon>Burkholderiales</taxon>
        <taxon>Burkholderiaceae</taxon>
        <taxon>Trinickia</taxon>
    </lineage>
</organism>
<evidence type="ECO:0000313" key="1">
    <source>
        <dbReference type="EMBL" id="SMF24772.1"/>
    </source>
</evidence>
<gene>
    <name evidence="1" type="ORF">SAMN06295900_104288</name>
</gene>
<accession>A0A1X7DZX1</accession>
<dbReference type="GeneID" id="95551520"/>
<sequence>MSNERGRDCGRWLRFWFEPWAWADEAWRIRYGVPAPVAGRETSREMGREAGHEAGREMGRERARLHFSGWIDVFALEKEWSLPADARWLALLEMSPQRLRDASSLLGWLALLHTPGGGHRAHAAARDPVARRALRYRTVNCMRVVGDARATDGWPGQAHGLRILRMMAEQDWPDVASRLAMMLEPGTEAGESALRVETLVVPRCLALVLAAARWLGARQEGRAS</sequence>
<dbReference type="RefSeq" id="WP_085227025.1">
    <property type="nucleotide sequence ID" value="NZ_BSQD01000005.1"/>
</dbReference>
<evidence type="ECO:0008006" key="3">
    <source>
        <dbReference type="Google" id="ProtNLM"/>
    </source>
</evidence>